<keyword evidence="12" id="KW-0378">Hydrolase</keyword>
<dbReference type="PROSITE" id="PS51194">
    <property type="entry name" value="HELICASE_CTER"/>
    <property type="match status" value="1"/>
</dbReference>
<name>A0AAD9PVE6_ACRCE</name>
<protein>
    <recommendedName>
        <fullName evidence="8">DNA 3'-5' helicase</fullName>
        <ecNumber evidence="8">5.6.2.4</ecNumber>
    </recommendedName>
    <alternativeName>
        <fullName evidence="9">DNA 3'-5' helicase BLM</fullName>
    </alternativeName>
</protein>
<dbReference type="GO" id="GO:0043138">
    <property type="term" value="F:3'-5' DNA helicase activity"/>
    <property type="evidence" value="ECO:0007669"/>
    <property type="project" value="UniProtKB-EC"/>
</dbReference>
<dbReference type="GO" id="GO:0005634">
    <property type="term" value="C:nucleus"/>
    <property type="evidence" value="ECO:0007669"/>
    <property type="project" value="TreeGrafter"/>
</dbReference>
<dbReference type="PROSITE" id="PS51192">
    <property type="entry name" value="HELICASE_ATP_BIND_1"/>
    <property type="match status" value="1"/>
</dbReference>
<keyword evidence="5" id="KW-0413">Isomerase</keyword>
<dbReference type="Pfam" id="PF00271">
    <property type="entry name" value="Helicase_C"/>
    <property type="match status" value="1"/>
</dbReference>
<evidence type="ECO:0000313" key="12">
    <source>
        <dbReference type="EMBL" id="KAK2549788.1"/>
    </source>
</evidence>
<feature type="domain" description="Helicase C-terminal" evidence="11">
    <location>
        <begin position="184"/>
        <end position="355"/>
    </location>
</feature>
<gene>
    <name evidence="12" type="ORF">P5673_029605</name>
</gene>
<evidence type="ECO:0000256" key="3">
    <source>
        <dbReference type="ARBA" id="ARBA00022840"/>
    </source>
</evidence>
<evidence type="ECO:0000256" key="8">
    <source>
        <dbReference type="ARBA" id="ARBA00034808"/>
    </source>
</evidence>
<dbReference type="GO" id="GO:0003677">
    <property type="term" value="F:DNA binding"/>
    <property type="evidence" value="ECO:0007669"/>
    <property type="project" value="UniProtKB-KW"/>
</dbReference>
<dbReference type="Gene3D" id="3.40.50.300">
    <property type="entry name" value="P-loop containing nucleotide triphosphate hydrolases"/>
    <property type="match status" value="2"/>
</dbReference>
<dbReference type="GO" id="GO:0000724">
    <property type="term" value="P:double-strand break repair via homologous recombination"/>
    <property type="evidence" value="ECO:0007669"/>
    <property type="project" value="TreeGrafter"/>
</dbReference>
<dbReference type="PANTHER" id="PTHR13710">
    <property type="entry name" value="DNA HELICASE RECQ FAMILY MEMBER"/>
    <property type="match status" value="1"/>
</dbReference>
<dbReference type="Pfam" id="PF00270">
    <property type="entry name" value="DEAD"/>
    <property type="match status" value="1"/>
</dbReference>
<comment type="catalytic activity">
    <reaction evidence="7">
        <text>Couples ATP hydrolysis with the unwinding of duplex DNA by translocating in the 3'-5' direction.</text>
        <dbReference type="EC" id="5.6.2.4"/>
    </reaction>
</comment>
<dbReference type="InterPro" id="IPR014001">
    <property type="entry name" value="Helicase_ATP-bd"/>
</dbReference>
<reference evidence="12" key="1">
    <citation type="journal article" date="2023" name="G3 (Bethesda)">
        <title>Whole genome assembly and annotation of the endangered Caribbean coral Acropora cervicornis.</title>
        <authorList>
            <person name="Selwyn J.D."/>
            <person name="Vollmer S.V."/>
        </authorList>
    </citation>
    <scope>NUCLEOTIDE SEQUENCE</scope>
    <source>
        <strain evidence="12">K2</strain>
    </source>
</reference>
<evidence type="ECO:0000256" key="2">
    <source>
        <dbReference type="ARBA" id="ARBA00022741"/>
    </source>
</evidence>
<keyword evidence="13" id="KW-1185">Reference proteome</keyword>
<evidence type="ECO:0000256" key="6">
    <source>
        <dbReference type="ARBA" id="ARBA00023242"/>
    </source>
</evidence>
<dbReference type="InterPro" id="IPR011545">
    <property type="entry name" value="DEAD/DEAH_box_helicase_dom"/>
</dbReference>
<evidence type="ECO:0000256" key="1">
    <source>
        <dbReference type="ARBA" id="ARBA00005446"/>
    </source>
</evidence>
<keyword evidence="12" id="KW-0347">Helicase</keyword>
<dbReference type="EMBL" id="JARQWQ010000120">
    <property type="protein sequence ID" value="KAK2549788.1"/>
    <property type="molecule type" value="Genomic_DNA"/>
</dbReference>
<keyword evidence="3" id="KW-0067">ATP-binding</keyword>
<keyword evidence="4" id="KW-0238">DNA-binding</keyword>
<evidence type="ECO:0000313" key="13">
    <source>
        <dbReference type="Proteomes" id="UP001249851"/>
    </source>
</evidence>
<feature type="domain" description="Helicase ATP-binding" evidence="10">
    <location>
        <begin position="1"/>
        <end position="155"/>
    </location>
</feature>
<dbReference type="SMART" id="SM00490">
    <property type="entry name" value="HELICc"/>
    <property type="match status" value="1"/>
</dbReference>
<dbReference type="SUPFAM" id="SSF52540">
    <property type="entry name" value="P-loop containing nucleoside triphosphate hydrolases"/>
    <property type="match status" value="1"/>
</dbReference>
<comment type="caution">
    <text evidence="12">The sequence shown here is derived from an EMBL/GenBank/DDBJ whole genome shotgun (WGS) entry which is preliminary data.</text>
</comment>
<organism evidence="12 13">
    <name type="scientific">Acropora cervicornis</name>
    <name type="common">Staghorn coral</name>
    <dbReference type="NCBI Taxonomy" id="6130"/>
    <lineage>
        <taxon>Eukaryota</taxon>
        <taxon>Metazoa</taxon>
        <taxon>Cnidaria</taxon>
        <taxon>Anthozoa</taxon>
        <taxon>Hexacorallia</taxon>
        <taxon>Scleractinia</taxon>
        <taxon>Astrocoeniina</taxon>
        <taxon>Acroporidae</taxon>
        <taxon>Acropora</taxon>
    </lineage>
</organism>
<evidence type="ECO:0000256" key="9">
    <source>
        <dbReference type="ARBA" id="ARBA00044542"/>
    </source>
</evidence>
<evidence type="ECO:0000259" key="11">
    <source>
        <dbReference type="PROSITE" id="PS51194"/>
    </source>
</evidence>
<evidence type="ECO:0000259" key="10">
    <source>
        <dbReference type="PROSITE" id="PS51192"/>
    </source>
</evidence>
<evidence type="ECO:0000256" key="7">
    <source>
        <dbReference type="ARBA" id="ARBA00034617"/>
    </source>
</evidence>
<accession>A0AAD9PVE6</accession>
<dbReference type="PANTHER" id="PTHR13710:SF153">
    <property type="entry name" value="RECQ-LIKE DNA HELICASE BLM"/>
    <property type="match status" value="1"/>
</dbReference>
<dbReference type="InterPro" id="IPR001650">
    <property type="entry name" value="Helicase_C-like"/>
</dbReference>
<keyword evidence="6" id="KW-0539">Nucleus</keyword>
<dbReference type="EC" id="5.6.2.4" evidence="8"/>
<dbReference type="AlphaFoldDB" id="A0AAD9PVE6"/>
<dbReference type="GO" id="GO:0009378">
    <property type="term" value="F:four-way junction helicase activity"/>
    <property type="evidence" value="ECO:0007669"/>
    <property type="project" value="TreeGrafter"/>
</dbReference>
<dbReference type="GO" id="GO:0005737">
    <property type="term" value="C:cytoplasm"/>
    <property type="evidence" value="ECO:0007669"/>
    <property type="project" value="TreeGrafter"/>
</dbReference>
<keyword evidence="2" id="KW-0547">Nucleotide-binding</keyword>
<dbReference type="Proteomes" id="UP001249851">
    <property type="component" value="Unassembled WGS sequence"/>
</dbReference>
<dbReference type="InterPro" id="IPR027417">
    <property type="entry name" value="P-loop_NTPase"/>
</dbReference>
<dbReference type="GO" id="GO:0005524">
    <property type="term" value="F:ATP binding"/>
    <property type="evidence" value="ECO:0007669"/>
    <property type="project" value="UniProtKB-KW"/>
</dbReference>
<reference evidence="12" key="2">
    <citation type="journal article" date="2023" name="Science">
        <title>Genomic signatures of disease resistance in endangered staghorn corals.</title>
        <authorList>
            <person name="Vollmer S.V."/>
            <person name="Selwyn J.D."/>
            <person name="Despard B.A."/>
            <person name="Roesel C.L."/>
        </authorList>
    </citation>
    <scope>NUCLEOTIDE SEQUENCE</scope>
    <source>
        <strain evidence="12">K2</strain>
    </source>
</reference>
<proteinExistence type="inferred from homology"/>
<evidence type="ECO:0000256" key="5">
    <source>
        <dbReference type="ARBA" id="ARBA00023235"/>
    </source>
</evidence>
<comment type="similarity">
    <text evidence="1">Belongs to the helicase family. RecQ subfamily.</text>
</comment>
<sequence length="486" mass="54638">MVSKESSKDKAIVIVVSPLNALIDDQINKLNALGVCCASLRLCGGEADGRFEGSFQENLQTGNFQLIFTHPDVAVNNRHCRELFLLNYSQRNVVVVVVDEAHCIIEWGHDFRPDYGKLGTLSSVFPSAKIVAMTATATREYQRAITENLNMKNPSPVIANPDRANICYEVIQRPSYVKQGNVDQFEELLCPIAEEIITTTVRIPLTIIYSSLELCGVGFAFLERVLGDKQFYPMDAPKPHQNRLFAQFHSPQTDKMKSEIISRIVTESCTQRVIFATLAFGMGIDSPYVERVIHFGVPRTMESFFQESGRAGRDGRPDKSTLYFNNNDIGANVEGMQPIMREYCKNPKSECRRKIILKHFGFRIPNVQEQSNSFCDLCEKSCLSEFCDDTVDPDHSKVTANLAVSENQVQGIKSKLIGLKAETEANYFHLSMCSGLTMEGIDELCLTLSKAKTLDKILESVQIWRKEHAEQILKIIHNVTSRESSE</sequence>
<evidence type="ECO:0000256" key="4">
    <source>
        <dbReference type="ARBA" id="ARBA00023125"/>
    </source>
</evidence>
<dbReference type="GO" id="GO:0005694">
    <property type="term" value="C:chromosome"/>
    <property type="evidence" value="ECO:0007669"/>
    <property type="project" value="TreeGrafter"/>
</dbReference>